<keyword evidence="12" id="KW-0457">Lysine biosynthesis</keyword>
<reference evidence="16 17" key="1">
    <citation type="submission" date="2015-11" db="EMBL/GenBank/DDBJ databases">
        <title>Draft genome sequences of new species of the genus Lactobacillus isolated from orchardgrass silage.</title>
        <authorList>
            <person name="Tohno M."/>
            <person name="Tanizawa Y."/>
            <person name="Arita M."/>
        </authorList>
    </citation>
    <scope>NUCLEOTIDE SEQUENCE [LARGE SCALE GENOMIC DNA]</scope>
    <source>
        <strain evidence="16 17">IWT5</strain>
    </source>
</reference>
<evidence type="ECO:0000256" key="14">
    <source>
        <dbReference type="ARBA" id="ARBA00051301"/>
    </source>
</evidence>
<comment type="cofactor">
    <cofactor evidence="1">
        <name>Co(2+)</name>
        <dbReference type="ChEBI" id="CHEBI:48828"/>
    </cofactor>
</comment>
<comment type="pathway">
    <text evidence="3">Amino-acid biosynthesis; L-lysine biosynthesis via DAP pathway; LL-2,6-diaminopimelate from (S)-tetrahydrodipicolinate (succinylase route): step 3/3.</text>
</comment>
<dbReference type="GO" id="GO:0019877">
    <property type="term" value="P:diaminopimelate biosynthetic process"/>
    <property type="evidence" value="ECO:0007669"/>
    <property type="project" value="UniProtKB-KW"/>
</dbReference>
<evidence type="ECO:0000256" key="7">
    <source>
        <dbReference type="ARBA" id="ARBA00022605"/>
    </source>
</evidence>
<feature type="domain" description="Peptidase M20 dimerisation" evidence="15">
    <location>
        <begin position="175"/>
        <end position="280"/>
    </location>
</feature>
<dbReference type="UniPathway" id="UPA00034">
    <property type="reaction ID" value="UER00021"/>
</dbReference>
<keyword evidence="8" id="KW-0479">Metal-binding</keyword>
<evidence type="ECO:0000256" key="9">
    <source>
        <dbReference type="ARBA" id="ARBA00022801"/>
    </source>
</evidence>
<dbReference type="InterPro" id="IPR001261">
    <property type="entry name" value="ArgE/DapE_CS"/>
</dbReference>
<evidence type="ECO:0000256" key="11">
    <source>
        <dbReference type="ARBA" id="ARBA00022915"/>
    </source>
</evidence>
<dbReference type="Pfam" id="PF01546">
    <property type="entry name" value="Peptidase_M20"/>
    <property type="match status" value="1"/>
</dbReference>
<dbReference type="NCBIfam" id="TIGR01910">
    <property type="entry name" value="DapE-ArgE"/>
    <property type="match status" value="1"/>
</dbReference>
<evidence type="ECO:0000256" key="4">
    <source>
        <dbReference type="ARBA" id="ARBA00006247"/>
    </source>
</evidence>
<dbReference type="Proteomes" id="UP000223370">
    <property type="component" value="Unassembled WGS sequence"/>
</dbReference>
<dbReference type="PROSITE" id="PS00759">
    <property type="entry name" value="ARGE_DAPE_CPG2_2"/>
    <property type="match status" value="1"/>
</dbReference>
<comment type="cofactor">
    <cofactor evidence="2">
        <name>Zn(2+)</name>
        <dbReference type="ChEBI" id="CHEBI:29105"/>
    </cofactor>
</comment>
<evidence type="ECO:0000259" key="15">
    <source>
        <dbReference type="Pfam" id="PF07687"/>
    </source>
</evidence>
<dbReference type="InterPro" id="IPR036264">
    <property type="entry name" value="Bact_exopeptidase_dim_dom"/>
</dbReference>
<evidence type="ECO:0000256" key="1">
    <source>
        <dbReference type="ARBA" id="ARBA00001941"/>
    </source>
</evidence>
<dbReference type="InterPro" id="IPR002933">
    <property type="entry name" value="Peptidase_M20"/>
</dbReference>
<evidence type="ECO:0000256" key="10">
    <source>
        <dbReference type="ARBA" id="ARBA00022833"/>
    </source>
</evidence>
<protein>
    <recommendedName>
        <fullName evidence="6">Probable succinyl-diaminopimelate desuccinylase</fullName>
        <ecNumber evidence="5">3.5.1.18</ecNumber>
    </recommendedName>
</protein>
<dbReference type="InterPro" id="IPR010182">
    <property type="entry name" value="ArgE/DapE"/>
</dbReference>
<sequence length="385" mass="42428">MSTEEDNERIKLLQDFIKIQTPNGNEVEVAKYIGKLFDENGISYKIDEFGDKRANLVAEIGEKKVDDVLVLTGHQDTVTVPNADAWHHDPFGAEIVGDKLYGRGAADMKSGLAAQVRTFIELVKEGYKVPGTLRFIATAGEEFGTPGANRLNDQGISKDVNAMVVGEASDGNVVYAHCGSFNYEIQSKGKSTHSSTPELGINALDGLNEYSNREKHIFDDAPVDEYLGKLVHSITLIKGGDQVNIIPEYGELFGNIRPTLAFDNQHVIDAIQKTVDDINATTDYELTFKVIHSWHPVETSPEKHLVQVAKQAAEKNYQGRDIQLITYKGATDASVFTKGNPNIDVIVLGPDNASVVHQTDEFTTVSSYLDTIKTYKDVVKGYFEK</sequence>
<dbReference type="AlphaFoldDB" id="A0A1Z5J1Y0"/>
<keyword evidence="7" id="KW-0028">Amino-acid biosynthesis</keyword>
<evidence type="ECO:0000313" key="16">
    <source>
        <dbReference type="EMBL" id="GAX08100.1"/>
    </source>
</evidence>
<gene>
    <name evidence="16" type="primary">argE_2</name>
    <name evidence="16" type="ORF">IWT5_01252</name>
</gene>
<dbReference type="InterPro" id="IPR050072">
    <property type="entry name" value="Peptidase_M20A"/>
</dbReference>
<comment type="similarity">
    <text evidence="4">Belongs to the peptidase M20A family.</text>
</comment>
<dbReference type="CDD" id="cd08659">
    <property type="entry name" value="M20_ArgE_DapE-like"/>
    <property type="match status" value="1"/>
</dbReference>
<dbReference type="PANTHER" id="PTHR43808:SF8">
    <property type="entry name" value="PEPTIDASE M20 DIMERISATION DOMAIN-CONTAINING PROTEIN"/>
    <property type="match status" value="1"/>
</dbReference>
<dbReference type="EMBL" id="BCMJ01000004">
    <property type="protein sequence ID" value="GAX08100.1"/>
    <property type="molecule type" value="Genomic_DNA"/>
</dbReference>
<dbReference type="PANTHER" id="PTHR43808">
    <property type="entry name" value="ACETYLORNITHINE DEACETYLASE"/>
    <property type="match status" value="1"/>
</dbReference>
<dbReference type="GO" id="GO:0009089">
    <property type="term" value="P:lysine biosynthetic process via diaminopimelate"/>
    <property type="evidence" value="ECO:0007669"/>
    <property type="project" value="UniProtKB-UniPathway"/>
</dbReference>
<dbReference type="Gene3D" id="3.40.630.10">
    <property type="entry name" value="Zn peptidases"/>
    <property type="match status" value="2"/>
</dbReference>
<keyword evidence="10" id="KW-0862">Zinc</keyword>
<keyword evidence="11" id="KW-0220">Diaminopimelate biosynthesis</keyword>
<evidence type="ECO:0000256" key="2">
    <source>
        <dbReference type="ARBA" id="ARBA00001947"/>
    </source>
</evidence>
<dbReference type="RefSeq" id="WP_098824551.1">
    <property type="nucleotide sequence ID" value="NZ_BCMJ01000004.1"/>
</dbReference>
<dbReference type="InterPro" id="IPR011650">
    <property type="entry name" value="Peptidase_M20_dimer"/>
</dbReference>
<evidence type="ECO:0000256" key="6">
    <source>
        <dbReference type="ARBA" id="ARBA00016853"/>
    </source>
</evidence>
<keyword evidence="13" id="KW-0170">Cobalt</keyword>
<dbReference type="Gene3D" id="3.30.70.360">
    <property type="match status" value="1"/>
</dbReference>
<name>A0A1Z5J1Y0_9LACO</name>
<dbReference type="SUPFAM" id="SSF55031">
    <property type="entry name" value="Bacterial exopeptidase dimerisation domain"/>
    <property type="match status" value="1"/>
</dbReference>
<comment type="caution">
    <text evidence="16">The sequence shown here is derived from an EMBL/GenBank/DDBJ whole genome shotgun (WGS) entry which is preliminary data.</text>
</comment>
<evidence type="ECO:0000256" key="13">
    <source>
        <dbReference type="ARBA" id="ARBA00023285"/>
    </source>
</evidence>
<dbReference type="Pfam" id="PF07687">
    <property type="entry name" value="M20_dimer"/>
    <property type="match status" value="1"/>
</dbReference>
<dbReference type="NCBIfam" id="NF006365">
    <property type="entry name" value="PRK08588.1"/>
    <property type="match status" value="1"/>
</dbReference>
<dbReference type="GO" id="GO:0046872">
    <property type="term" value="F:metal ion binding"/>
    <property type="evidence" value="ECO:0007669"/>
    <property type="project" value="UniProtKB-KW"/>
</dbReference>
<dbReference type="SUPFAM" id="SSF53187">
    <property type="entry name" value="Zn-dependent exopeptidases"/>
    <property type="match status" value="1"/>
</dbReference>
<evidence type="ECO:0000256" key="3">
    <source>
        <dbReference type="ARBA" id="ARBA00005130"/>
    </source>
</evidence>
<evidence type="ECO:0000256" key="12">
    <source>
        <dbReference type="ARBA" id="ARBA00023154"/>
    </source>
</evidence>
<evidence type="ECO:0000313" key="17">
    <source>
        <dbReference type="Proteomes" id="UP000223370"/>
    </source>
</evidence>
<proteinExistence type="inferred from homology"/>
<keyword evidence="9" id="KW-0378">Hydrolase</keyword>
<evidence type="ECO:0000256" key="5">
    <source>
        <dbReference type="ARBA" id="ARBA00011921"/>
    </source>
</evidence>
<organism evidence="16 17">
    <name type="scientific">Secundilactobacillus silagincola</name>
    <dbReference type="NCBI Taxonomy" id="1714681"/>
    <lineage>
        <taxon>Bacteria</taxon>
        <taxon>Bacillati</taxon>
        <taxon>Bacillota</taxon>
        <taxon>Bacilli</taxon>
        <taxon>Lactobacillales</taxon>
        <taxon>Lactobacillaceae</taxon>
        <taxon>Secundilactobacillus</taxon>
    </lineage>
</organism>
<dbReference type="OrthoDB" id="9792335at2"/>
<dbReference type="EC" id="3.5.1.18" evidence="5"/>
<keyword evidence="17" id="KW-1185">Reference proteome</keyword>
<evidence type="ECO:0000256" key="8">
    <source>
        <dbReference type="ARBA" id="ARBA00022723"/>
    </source>
</evidence>
<accession>A0A1Z5J1Y0</accession>
<comment type="catalytic activity">
    <reaction evidence="14">
        <text>N-succinyl-(2S,6S)-2,6-diaminopimelate + H2O = (2S,6S)-2,6-diaminopimelate + succinate</text>
        <dbReference type="Rhea" id="RHEA:22608"/>
        <dbReference type="ChEBI" id="CHEBI:15377"/>
        <dbReference type="ChEBI" id="CHEBI:30031"/>
        <dbReference type="ChEBI" id="CHEBI:57609"/>
        <dbReference type="ChEBI" id="CHEBI:58087"/>
        <dbReference type="EC" id="3.5.1.18"/>
    </reaction>
</comment>
<dbReference type="GO" id="GO:0009014">
    <property type="term" value="F:succinyl-diaminopimelate desuccinylase activity"/>
    <property type="evidence" value="ECO:0007669"/>
    <property type="project" value="UniProtKB-EC"/>
</dbReference>